<dbReference type="RefSeq" id="WP_330078625.1">
    <property type="nucleotide sequence ID" value="NZ_JAZDCU010000001.1"/>
</dbReference>
<evidence type="ECO:0000313" key="2">
    <source>
        <dbReference type="EMBL" id="MEE1865035.1"/>
    </source>
</evidence>
<dbReference type="InterPro" id="IPR050509">
    <property type="entry name" value="CoA-transferase_III"/>
</dbReference>
<proteinExistence type="predicted"/>
<evidence type="ECO:0000256" key="1">
    <source>
        <dbReference type="SAM" id="MobiDB-lite"/>
    </source>
</evidence>
<dbReference type="PANTHER" id="PTHR48228:SF5">
    <property type="entry name" value="ALPHA-METHYLACYL-COA RACEMASE"/>
    <property type="match status" value="1"/>
</dbReference>
<dbReference type="InterPro" id="IPR003673">
    <property type="entry name" value="CoA-Trfase_fam_III"/>
</dbReference>
<evidence type="ECO:0000313" key="3">
    <source>
        <dbReference type="Proteomes" id="UP001307839"/>
    </source>
</evidence>
<dbReference type="Gene3D" id="3.40.50.10540">
    <property type="entry name" value="Crotonobetainyl-coa:carnitine coa-transferase, domain 1"/>
    <property type="match status" value="1"/>
</dbReference>
<dbReference type="PANTHER" id="PTHR48228">
    <property type="entry name" value="SUCCINYL-COA--D-CITRAMALATE COA-TRANSFERASE"/>
    <property type="match status" value="1"/>
</dbReference>
<sequence length="378" mass="40698">MSGPLAGLKVVEMAGLGPAPFCAMMLADMGAEVIRIEKPVKAEATDNSRVQVLNRGRRSLAIDMRAEGATDTVLELIAKADILIEGFRPGVMERMGLGPDVCLARNPRLVYGRMTGWGQFGPLAHAAGHDINYIAIAGALHAIGRAGEKPVVPLNYVGDFGGGGMLLGYGVLCALTEARSSGKGQVVDAAMTDGTALLSAMMYGFKAAGAWNNERGDNLLDGGAHFYDTYRCADGKFIAIGAIEPQFYSLLLKLCNITDPAFHTQRDKSAWAPLKERMSELFMTQTRQQWCALLEGTDACFAPVLDWDEAAEHPHNIERETFIRVDGVLQPAPAPRFSRSVPTTPTAPRPSGADSEAILADWGIEIERIEALKAQRII</sequence>
<dbReference type="Proteomes" id="UP001307839">
    <property type="component" value="Unassembled WGS sequence"/>
</dbReference>
<dbReference type="InterPro" id="IPR044855">
    <property type="entry name" value="CoA-Trfase_III_dom3_sf"/>
</dbReference>
<name>A0AB35WM59_9PSED</name>
<dbReference type="SUPFAM" id="SSF89796">
    <property type="entry name" value="CoA-transferase family III (CaiB/BaiF)"/>
    <property type="match status" value="1"/>
</dbReference>
<dbReference type="GO" id="GO:0003824">
    <property type="term" value="F:catalytic activity"/>
    <property type="evidence" value="ECO:0007669"/>
    <property type="project" value="InterPro"/>
</dbReference>
<comment type="caution">
    <text evidence="2">The sequence shown here is derived from an EMBL/GenBank/DDBJ whole genome shotgun (WGS) entry which is preliminary data.</text>
</comment>
<feature type="region of interest" description="Disordered" evidence="1">
    <location>
        <begin position="334"/>
        <end position="354"/>
    </location>
</feature>
<dbReference type="Pfam" id="PF02515">
    <property type="entry name" value="CoA_transf_3"/>
    <property type="match status" value="1"/>
</dbReference>
<accession>A0AB35WM59</accession>
<dbReference type="EMBL" id="JAZDQP010000001">
    <property type="protein sequence ID" value="MEE1865035.1"/>
    <property type="molecule type" value="Genomic_DNA"/>
</dbReference>
<reference evidence="2 3" key="1">
    <citation type="submission" date="2024-01" db="EMBL/GenBank/DDBJ databases">
        <title>Unpublished Manusciprt.</title>
        <authorList>
            <person name="Duman M."/>
            <person name="Valdes E.G."/>
            <person name="Ajmi N."/>
            <person name="Altun S."/>
            <person name="Saticioglu I.B."/>
        </authorList>
    </citation>
    <scope>NUCLEOTIDE SEQUENCE [LARGE SCALE GENOMIC DNA]</scope>
    <source>
        <strain evidence="2 3">120P</strain>
    </source>
</reference>
<organism evidence="2 3">
    <name type="scientific">Pseudomonas auratipiscis</name>
    <dbReference type="NCBI Taxonomy" id="3115853"/>
    <lineage>
        <taxon>Bacteria</taxon>
        <taxon>Pseudomonadati</taxon>
        <taxon>Pseudomonadota</taxon>
        <taxon>Gammaproteobacteria</taxon>
        <taxon>Pseudomonadales</taxon>
        <taxon>Pseudomonadaceae</taxon>
        <taxon>Pseudomonas</taxon>
    </lineage>
</organism>
<dbReference type="AlphaFoldDB" id="A0AB35WM59"/>
<dbReference type="InterPro" id="IPR023606">
    <property type="entry name" value="CoA-Trfase_III_dom_1_sf"/>
</dbReference>
<protein>
    <submittedName>
        <fullName evidence="2">CaiB/BaiF CoA-transferase family protein</fullName>
    </submittedName>
</protein>
<gene>
    <name evidence="2" type="ORF">V0R53_01365</name>
</gene>
<keyword evidence="3" id="KW-1185">Reference proteome</keyword>
<dbReference type="Gene3D" id="3.30.1540.10">
    <property type="entry name" value="formyl-coa transferase, domain 3"/>
    <property type="match status" value="1"/>
</dbReference>